<dbReference type="SUPFAM" id="SSF50630">
    <property type="entry name" value="Acid proteases"/>
    <property type="match status" value="1"/>
</dbReference>
<accession>A0A7J7TR99</accession>
<dbReference type="PANTHER" id="PTHR33064">
    <property type="entry name" value="POL PROTEIN"/>
    <property type="match status" value="1"/>
</dbReference>
<name>A0A7J7TR99_RHIFE</name>
<sequence>MGATGDQAKSRPFCQARTCKLGGHTVSHEFLYLPDCPILLLGRDLLTKLGAQISFEPSGQATMSLQPPSEGLIPSITTPREEEWRLYGTGSVDQNPEAYRANFPEVWAEDNPPGLAKYKAPVLVELRPGAQPQCLRQYSISREAQAGIQKHLAPSQNSRDTHRVPVAMEYTPPAVPNPYTLLSQLPPEAGWFTCLDLKDAFFCICLCHRNRVANCEAVTPVPAETGYRDSWKKAQFCRQYLGFVIYKGQQALSTKRKKVITSLPRPTNRRALRECLGAAGFCRIWIPGFSAITQPLYEALTGQERPPCYGQKIKNTPSSSSRAHLERPQPSGYLMLRGHSTYSSMKETT</sequence>
<dbReference type="InterPro" id="IPR043128">
    <property type="entry name" value="Rev_trsase/Diguanyl_cyclase"/>
</dbReference>
<evidence type="ECO:0000313" key="2">
    <source>
        <dbReference type="Proteomes" id="UP000585614"/>
    </source>
</evidence>
<dbReference type="Gene3D" id="3.30.70.270">
    <property type="match status" value="2"/>
</dbReference>
<proteinExistence type="predicted"/>
<reference evidence="1 2" key="1">
    <citation type="journal article" date="2020" name="Nature">
        <title>Six reference-quality genomes reveal evolution of bat adaptations.</title>
        <authorList>
            <person name="Jebb D."/>
            <person name="Huang Z."/>
            <person name="Pippel M."/>
            <person name="Hughes G.M."/>
            <person name="Lavrichenko K."/>
            <person name="Devanna P."/>
            <person name="Winkler S."/>
            <person name="Jermiin L.S."/>
            <person name="Skirmuntt E.C."/>
            <person name="Katzourakis A."/>
            <person name="Burkitt-Gray L."/>
            <person name="Ray D.A."/>
            <person name="Sullivan K.A.M."/>
            <person name="Roscito J.G."/>
            <person name="Kirilenko B.M."/>
            <person name="Davalos L.M."/>
            <person name="Corthals A.P."/>
            <person name="Power M.L."/>
            <person name="Jones G."/>
            <person name="Ransome R.D."/>
            <person name="Dechmann D.K.N."/>
            <person name="Locatelli A.G."/>
            <person name="Puechmaille S.J."/>
            <person name="Fedrigo O."/>
            <person name="Jarvis E.D."/>
            <person name="Hiller M."/>
            <person name="Vernes S.C."/>
            <person name="Myers E.W."/>
            <person name="Teeling E.C."/>
        </authorList>
    </citation>
    <scope>NUCLEOTIDE SEQUENCE [LARGE SCALE GENOMIC DNA]</scope>
    <source>
        <strain evidence="1">MRhiFer1</strain>
        <tissue evidence="1">Lung</tissue>
    </source>
</reference>
<dbReference type="InterPro" id="IPR021109">
    <property type="entry name" value="Peptidase_aspartic_dom_sf"/>
</dbReference>
<dbReference type="Gene3D" id="2.40.70.10">
    <property type="entry name" value="Acid Proteases"/>
    <property type="match status" value="1"/>
</dbReference>
<gene>
    <name evidence="1" type="ORF">mRhiFer1_008732</name>
</gene>
<protein>
    <submittedName>
        <fullName evidence="1">Uncharacterized protein</fullName>
    </submittedName>
</protein>
<dbReference type="SUPFAM" id="SSF56672">
    <property type="entry name" value="DNA/RNA polymerases"/>
    <property type="match status" value="1"/>
</dbReference>
<dbReference type="InterPro" id="IPR051320">
    <property type="entry name" value="Viral_Replic_Matur_Polypro"/>
</dbReference>
<evidence type="ECO:0000313" key="1">
    <source>
        <dbReference type="EMBL" id="KAF6302995.1"/>
    </source>
</evidence>
<dbReference type="PANTHER" id="PTHR33064:SF29">
    <property type="entry name" value="PEPTIDASE A2 DOMAIN-CONTAINING PROTEIN-RELATED"/>
    <property type="match status" value="1"/>
</dbReference>
<dbReference type="InterPro" id="IPR043502">
    <property type="entry name" value="DNA/RNA_pol_sf"/>
</dbReference>
<organism evidence="1 2">
    <name type="scientific">Rhinolophus ferrumequinum</name>
    <name type="common">Greater horseshoe bat</name>
    <dbReference type="NCBI Taxonomy" id="59479"/>
    <lineage>
        <taxon>Eukaryota</taxon>
        <taxon>Metazoa</taxon>
        <taxon>Chordata</taxon>
        <taxon>Craniata</taxon>
        <taxon>Vertebrata</taxon>
        <taxon>Euteleostomi</taxon>
        <taxon>Mammalia</taxon>
        <taxon>Eutheria</taxon>
        <taxon>Laurasiatheria</taxon>
        <taxon>Chiroptera</taxon>
        <taxon>Yinpterochiroptera</taxon>
        <taxon>Rhinolophoidea</taxon>
        <taxon>Rhinolophidae</taxon>
        <taxon>Rhinolophinae</taxon>
        <taxon>Rhinolophus</taxon>
    </lineage>
</organism>
<comment type="caution">
    <text evidence="1">The sequence shown here is derived from an EMBL/GenBank/DDBJ whole genome shotgun (WGS) entry which is preliminary data.</text>
</comment>
<dbReference type="Proteomes" id="UP000585614">
    <property type="component" value="Unassembled WGS sequence"/>
</dbReference>
<dbReference type="AlphaFoldDB" id="A0A7J7TR99"/>
<dbReference type="EMBL" id="JACAGC010000018">
    <property type="protein sequence ID" value="KAF6302995.1"/>
    <property type="molecule type" value="Genomic_DNA"/>
</dbReference>